<dbReference type="Proteomes" id="UP001497382">
    <property type="component" value="Unassembled WGS sequence"/>
</dbReference>
<dbReference type="AlphaFoldDB" id="A0AAV1ZVW0"/>
<feature type="compositionally biased region" description="Basic and acidic residues" evidence="1">
    <location>
        <begin position="1"/>
        <end position="20"/>
    </location>
</feature>
<evidence type="ECO:0000313" key="3">
    <source>
        <dbReference type="Proteomes" id="UP001497382"/>
    </source>
</evidence>
<organism evidence="2 3">
    <name type="scientific">Larinioides sclopetarius</name>
    <dbReference type="NCBI Taxonomy" id="280406"/>
    <lineage>
        <taxon>Eukaryota</taxon>
        <taxon>Metazoa</taxon>
        <taxon>Ecdysozoa</taxon>
        <taxon>Arthropoda</taxon>
        <taxon>Chelicerata</taxon>
        <taxon>Arachnida</taxon>
        <taxon>Araneae</taxon>
        <taxon>Araneomorphae</taxon>
        <taxon>Entelegynae</taxon>
        <taxon>Araneoidea</taxon>
        <taxon>Araneidae</taxon>
        <taxon>Larinioides</taxon>
    </lineage>
</organism>
<proteinExistence type="predicted"/>
<gene>
    <name evidence="2" type="ORF">LARSCL_LOCUS7584</name>
</gene>
<reference evidence="2 3" key="1">
    <citation type="submission" date="2024-04" db="EMBL/GenBank/DDBJ databases">
        <authorList>
            <person name="Rising A."/>
            <person name="Reimegard J."/>
            <person name="Sonavane S."/>
            <person name="Akerstrom W."/>
            <person name="Nylinder S."/>
            <person name="Hedman E."/>
            <person name="Kallberg Y."/>
        </authorList>
    </citation>
    <scope>NUCLEOTIDE SEQUENCE [LARGE SCALE GENOMIC DNA]</scope>
</reference>
<name>A0AAV1ZVW0_9ARAC</name>
<keyword evidence="3" id="KW-1185">Reference proteome</keyword>
<feature type="region of interest" description="Disordered" evidence="1">
    <location>
        <begin position="1"/>
        <end position="23"/>
    </location>
</feature>
<accession>A0AAV1ZVW0</accession>
<comment type="caution">
    <text evidence="2">The sequence shown here is derived from an EMBL/GenBank/DDBJ whole genome shotgun (WGS) entry which is preliminary data.</text>
</comment>
<evidence type="ECO:0000313" key="2">
    <source>
        <dbReference type="EMBL" id="CAL1274647.1"/>
    </source>
</evidence>
<dbReference type="EMBL" id="CAXIEN010000078">
    <property type="protein sequence ID" value="CAL1274647.1"/>
    <property type="molecule type" value="Genomic_DNA"/>
</dbReference>
<sequence>MGKSRDEKPLGSFSAKKESDLSPVDPCQGWINPCEFCDRRFGDWINADEESLAKVPSNPGIFQMAFKRKNILEIVNIILHPDDIQKVAYETIDEAKEHIGDKKFKVTKTLILFRWIIFKINDKDIAVLYAHWHNNGVLPRFLKSWPGLNILQKTDSLTFSDKLQKWCYTKKEPFWKKPKQQSAKLLEVVKKCKWAEPCEICDTYFTKYERLDKVIANHKAPNSVGLYEVAVCFGQKVNRILIEYCLDKLLNIKNDLEGYRFWNDILRREENNKKNAFLQVRWIELRSPVNDNSCFLYAHFLNGDYDGKNYLLKGEKILEKNKHFVRRNHDNKWYFVLNDFKEYKITKFKQRKNILNDLDEDILYLKIAN</sequence>
<evidence type="ECO:0000256" key="1">
    <source>
        <dbReference type="SAM" id="MobiDB-lite"/>
    </source>
</evidence>
<protein>
    <submittedName>
        <fullName evidence="2">Uncharacterized protein</fullName>
    </submittedName>
</protein>